<dbReference type="SMART" id="SM00409">
    <property type="entry name" value="IG"/>
    <property type="match status" value="1"/>
</dbReference>
<dbReference type="Proteomes" id="UP000193334">
    <property type="component" value="Chromosome"/>
</dbReference>
<dbReference type="InterPro" id="IPR007110">
    <property type="entry name" value="Ig-like_dom"/>
</dbReference>
<dbReference type="EMBL" id="CP021023">
    <property type="protein sequence ID" value="ARN55838.1"/>
    <property type="molecule type" value="Genomic_DNA"/>
</dbReference>
<evidence type="ECO:0000259" key="4">
    <source>
        <dbReference type="PROSITE" id="PS50835"/>
    </source>
</evidence>
<dbReference type="PANTHER" id="PTHR42535:SF2">
    <property type="entry name" value="CHROMOSOME UNDETERMINED SCAFFOLD_146, WHOLE GENOME SHOTGUN SEQUENCE"/>
    <property type="match status" value="1"/>
</dbReference>
<organism evidence="5 6">
    <name type="scientific">Sedimentisphaera salicampi</name>
    <dbReference type="NCBI Taxonomy" id="1941349"/>
    <lineage>
        <taxon>Bacteria</taxon>
        <taxon>Pseudomonadati</taxon>
        <taxon>Planctomycetota</taxon>
        <taxon>Phycisphaerae</taxon>
        <taxon>Sedimentisphaerales</taxon>
        <taxon>Sedimentisphaeraceae</taxon>
        <taxon>Sedimentisphaera</taxon>
    </lineage>
</organism>
<keyword evidence="2" id="KW-1015">Disulfide bond</keyword>
<feature type="chain" id="PRO_5010856293" description="Ig-like domain-containing protein" evidence="3">
    <location>
        <begin position="20"/>
        <end position="679"/>
    </location>
</feature>
<dbReference type="KEGG" id="pbp:STSP1_00204"/>
<dbReference type="SUPFAM" id="SSF49899">
    <property type="entry name" value="Concanavalin A-like lectins/glucanases"/>
    <property type="match status" value="2"/>
</dbReference>
<accession>A0A1W6LJ69</accession>
<dbReference type="Gene3D" id="2.60.120.200">
    <property type="match status" value="2"/>
</dbReference>
<dbReference type="InterPro" id="IPR013320">
    <property type="entry name" value="ConA-like_dom_sf"/>
</dbReference>
<dbReference type="SMART" id="SM00560">
    <property type="entry name" value="LamGL"/>
    <property type="match status" value="1"/>
</dbReference>
<sequence length="679" mass="75398" precursor="true">MFFRIYFILAFICCSLAKAEILNQWSLYKGSGTEIQDSGYAMADGVLSGSAAWVTDDAQRGTCIEFPASGYPGLDIPGYHAVQGINPFTVTGWINTTDSNASIIGWGDPFNDEGKWWPNRGKSICVAVSGDSKLRVDVFGGMKATQAVINDGQWHHFAVVVEENDTIGEIDIYLDGALQTDCNTETEGTEINIEEGQAVNMGWGGWSPWFTGFEGFMDDMRIYDEALDASGVQADIENKFVNIFPQTGQTEVALDSSLDWQTTDTSNFSEYSVFFGSDPNNLTEYTVTGDTSFSPSGMVNETTYYWQVQAEEGGEAYSTPKYSFTTLPFAPIIVSSPEPQYLEQSQTAQFSIEAENIEMYAWFKEGSPDPLSNTTRISGANSDTLTIENVSVEDEGYYYCQGLSAGFDPAVSDSARLMTFRLAGHWKLNSNLEDSVDENIPAATTHGGVINDPNYIANGIDGEGVEFFGDNRPMIIQESTDYFNFYPYGFTVNMWVKTDDFQTWRMLMAKFDDPDNQGWFISTAANGNQTPFYIFETSGDSQLWPGINLADNQWHMVTAQYDPAPDAEAYRLFIDGELIVENSAVAAGNLPVNDQPLVIGAGMQDWDTFFGMLDDVRIYNYPLSKPAVAQLFFDLKPDAEPFCYELPEYDLNEDCKVDLQDLSLIAGEWMVNNIMPDTL</sequence>
<keyword evidence="6" id="KW-1185">Reference proteome</keyword>
<dbReference type="SUPFAM" id="SSF48726">
    <property type="entry name" value="Immunoglobulin"/>
    <property type="match status" value="1"/>
</dbReference>
<keyword evidence="1 3" id="KW-0732">Signal</keyword>
<protein>
    <recommendedName>
        <fullName evidence="4">Ig-like domain-containing protein</fullName>
    </recommendedName>
</protein>
<feature type="signal peptide" evidence="3">
    <location>
        <begin position="1"/>
        <end position="19"/>
    </location>
</feature>
<dbReference type="AlphaFoldDB" id="A0A1W6LJ69"/>
<dbReference type="STRING" id="1941349.STSP1_00204"/>
<gene>
    <name evidence="5" type="ORF">STSP1_00204</name>
</gene>
<evidence type="ECO:0000256" key="3">
    <source>
        <dbReference type="SAM" id="SignalP"/>
    </source>
</evidence>
<dbReference type="InterPro" id="IPR003599">
    <property type="entry name" value="Ig_sub"/>
</dbReference>
<evidence type="ECO:0000313" key="6">
    <source>
        <dbReference type="Proteomes" id="UP000193334"/>
    </source>
</evidence>
<dbReference type="Pfam" id="PF13927">
    <property type="entry name" value="Ig_3"/>
    <property type="match status" value="1"/>
</dbReference>
<reference evidence="6" key="1">
    <citation type="submission" date="2017-04" db="EMBL/GenBank/DDBJ databases">
        <title>Comparative genomics and description of representatives of a novel lineage of planctomycetes thriving in anoxic sediments.</title>
        <authorList>
            <person name="Spring S."/>
            <person name="Bunk B."/>
            <person name="Sproer C."/>
        </authorList>
    </citation>
    <scope>NUCLEOTIDE SEQUENCE [LARGE SCALE GENOMIC DNA]</scope>
    <source>
        <strain evidence="6">ST-PulAB-D4</strain>
    </source>
</reference>
<dbReference type="Pfam" id="PF13385">
    <property type="entry name" value="Laminin_G_3"/>
    <property type="match status" value="2"/>
</dbReference>
<name>A0A1W6LJ69_9BACT</name>
<proteinExistence type="predicted"/>
<dbReference type="PROSITE" id="PS50835">
    <property type="entry name" value="IG_LIKE"/>
    <property type="match status" value="1"/>
</dbReference>
<dbReference type="InterPro" id="IPR006558">
    <property type="entry name" value="LamG-like"/>
</dbReference>
<dbReference type="InterPro" id="IPR013783">
    <property type="entry name" value="Ig-like_fold"/>
</dbReference>
<evidence type="ECO:0000256" key="2">
    <source>
        <dbReference type="ARBA" id="ARBA00023157"/>
    </source>
</evidence>
<dbReference type="Gene3D" id="2.60.40.10">
    <property type="entry name" value="Immunoglobulins"/>
    <property type="match status" value="2"/>
</dbReference>
<dbReference type="PANTHER" id="PTHR42535">
    <property type="entry name" value="OOKINETE PROTEIN, PUTATIVE-RELATED"/>
    <property type="match status" value="1"/>
</dbReference>
<evidence type="ECO:0000313" key="5">
    <source>
        <dbReference type="EMBL" id="ARN55838.1"/>
    </source>
</evidence>
<dbReference type="InterPro" id="IPR036179">
    <property type="entry name" value="Ig-like_dom_sf"/>
</dbReference>
<evidence type="ECO:0000256" key="1">
    <source>
        <dbReference type="ARBA" id="ARBA00022729"/>
    </source>
</evidence>
<feature type="domain" description="Ig-like" evidence="4">
    <location>
        <begin position="360"/>
        <end position="401"/>
    </location>
</feature>